<accession>A0A2P6RWM1</accession>
<feature type="coiled-coil region" evidence="1">
    <location>
        <begin position="268"/>
        <end position="340"/>
    </location>
</feature>
<dbReference type="AlphaFoldDB" id="A0A2P6RWM1"/>
<reference evidence="3 4" key="1">
    <citation type="journal article" date="2018" name="Nat. Genet.">
        <title>The Rosa genome provides new insights in the design of modern roses.</title>
        <authorList>
            <person name="Bendahmane M."/>
        </authorList>
    </citation>
    <scope>NUCLEOTIDE SEQUENCE [LARGE SCALE GENOMIC DNA]</scope>
    <source>
        <strain evidence="4">cv. Old Blush</strain>
    </source>
</reference>
<dbReference type="OrthoDB" id="1939643at2759"/>
<dbReference type="Proteomes" id="UP000238479">
    <property type="component" value="Chromosome 2"/>
</dbReference>
<protein>
    <submittedName>
        <fullName evidence="3">Putative transcription factor bZIP family</fullName>
    </submittedName>
</protein>
<gene>
    <name evidence="3" type="ORF">RchiOBHm_Chr2g0137471</name>
</gene>
<feature type="compositionally biased region" description="Polar residues" evidence="2">
    <location>
        <begin position="437"/>
        <end position="447"/>
    </location>
</feature>
<keyword evidence="4" id="KW-1185">Reference proteome</keyword>
<evidence type="ECO:0000256" key="1">
    <source>
        <dbReference type="SAM" id="Coils"/>
    </source>
</evidence>
<name>A0A2P6RWM1_ROSCH</name>
<comment type="caution">
    <text evidence="3">The sequence shown here is derived from an EMBL/GenBank/DDBJ whole genome shotgun (WGS) entry which is preliminary data.</text>
</comment>
<evidence type="ECO:0000256" key="2">
    <source>
        <dbReference type="SAM" id="MobiDB-lite"/>
    </source>
</evidence>
<proteinExistence type="predicted"/>
<keyword evidence="1" id="KW-0175">Coiled coil</keyword>
<feature type="region of interest" description="Disordered" evidence="2">
    <location>
        <begin position="146"/>
        <end position="171"/>
    </location>
</feature>
<dbReference type="Gramene" id="PRQ50821">
    <property type="protein sequence ID" value="PRQ50821"/>
    <property type="gene ID" value="RchiOBHm_Chr2g0137471"/>
</dbReference>
<feature type="region of interest" description="Disordered" evidence="2">
    <location>
        <begin position="416"/>
        <end position="447"/>
    </location>
</feature>
<sequence length="447" mass="50448">MSRSFDPVDPLLGCSLFPKAKFSSDPSKPYEFDHDLQAIDLYLKSTTASLSGLKDHAKNISSGSSAIPQSDMSQALKCLKVTVKVPKKKPCRGKPIEKMDDLALLDELINEGEDSLHINVDLDTGKVNLTEEEVLLEIPDEFVEAEEDLQPSEKKKRKHHHHRDSEVTYTGKNVVGADAKKPRVSHQMTPETSQSPGLLAPNVRVVPKKPIKQLFARYGVADEKFVRSMLADLKDIDLDLVRAKDNSPQENHRIARESVMRALYNVYAIDASEEGTQLKEEVSNLSEKVKYLHGEKGKLEKERDTLNQNIAALTLKVSELEEERKKIPALEGQVEGLRKELEPLRGFEEKANSWKAKAEYLEGQIDEECQQAVEEYKGSQELVNLLLAARSKCISEKYREWSASGWIDAEKMKREVAEMKRKRQEEQARKEAESKSGRSGSHTEAQE</sequence>
<dbReference type="EMBL" id="PDCK01000040">
    <property type="protein sequence ID" value="PRQ50821.1"/>
    <property type="molecule type" value="Genomic_DNA"/>
</dbReference>
<organism evidence="3 4">
    <name type="scientific">Rosa chinensis</name>
    <name type="common">China rose</name>
    <dbReference type="NCBI Taxonomy" id="74649"/>
    <lineage>
        <taxon>Eukaryota</taxon>
        <taxon>Viridiplantae</taxon>
        <taxon>Streptophyta</taxon>
        <taxon>Embryophyta</taxon>
        <taxon>Tracheophyta</taxon>
        <taxon>Spermatophyta</taxon>
        <taxon>Magnoliopsida</taxon>
        <taxon>eudicotyledons</taxon>
        <taxon>Gunneridae</taxon>
        <taxon>Pentapetalae</taxon>
        <taxon>rosids</taxon>
        <taxon>fabids</taxon>
        <taxon>Rosales</taxon>
        <taxon>Rosaceae</taxon>
        <taxon>Rosoideae</taxon>
        <taxon>Rosoideae incertae sedis</taxon>
        <taxon>Rosa</taxon>
    </lineage>
</organism>
<evidence type="ECO:0000313" key="3">
    <source>
        <dbReference type="EMBL" id="PRQ50821.1"/>
    </source>
</evidence>
<feature type="compositionally biased region" description="Basic and acidic residues" evidence="2">
    <location>
        <begin position="416"/>
        <end position="436"/>
    </location>
</feature>
<evidence type="ECO:0000313" key="4">
    <source>
        <dbReference type="Proteomes" id="UP000238479"/>
    </source>
</evidence>